<dbReference type="EMBL" id="OZ035844">
    <property type="protein sequence ID" value="CAL1598702.1"/>
    <property type="molecule type" value="Genomic_DNA"/>
</dbReference>
<dbReference type="AlphaFoldDB" id="A0AAV2LES3"/>
<proteinExistence type="predicted"/>
<evidence type="ECO:0000256" key="1">
    <source>
        <dbReference type="SAM" id="MobiDB-lite"/>
    </source>
</evidence>
<gene>
    <name evidence="2" type="ORF">KC01_LOCUS27065</name>
</gene>
<dbReference type="Proteomes" id="UP001497482">
    <property type="component" value="Chromosome 22"/>
</dbReference>
<evidence type="ECO:0000313" key="2">
    <source>
        <dbReference type="EMBL" id="CAL1598702.1"/>
    </source>
</evidence>
<name>A0AAV2LES3_KNICA</name>
<feature type="region of interest" description="Disordered" evidence="1">
    <location>
        <begin position="41"/>
        <end position="61"/>
    </location>
</feature>
<evidence type="ECO:0000313" key="3">
    <source>
        <dbReference type="Proteomes" id="UP001497482"/>
    </source>
</evidence>
<keyword evidence="3" id="KW-1185">Reference proteome</keyword>
<sequence length="145" mass="15735">MAVWVDWCWGGSKGGFTIKARGPTAHLFAASLCLPTIDQANSKRRRRRNSTERSEVTGGGSGVGDVLRHLWDVPGQRGSRFSSCPLTPALQQETACLSPLCFRFGGGLVERTGAEQKTRLSTFVATLSTFSFPDHKLSPLHKTTA</sequence>
<accession>A0AAV2LES3</accession>
<reference evidence="2 3" key="1">
    <citation type="submission" date="2024-04" db="EMBL/GenBank/DDBJ databases">
        <authorList>
            <person name="Waldvogel A.-M."/>
            <person name="Schoenle A."/>
        </authorList>
    </citation>
    <scope>NUCLEOTIDE SEQUENCE [LARGE SCALE GENOMIC DNA]</scope>
</reference>
<protein>
    <submittedName>
        <fullName evidence="2">Uncharacterized protein</fullName>
    </submittedName>
</protein>
<organism evidence="2 3">
    <name type="scientific">Knipowitschia caucasica</name>
    <name type="common">Caucasian dwarf goby</name>
    <name type="synonym">Pomatoschistus caucasicus</name>
    <dbReference type="NCBI Taxonomy" id="637954"/>
    <lineage>
        <taxon>Eukaryota</taxon>
        <taxon>Metazoa</taxon>
        <taxon>Chordata</taxon>
        <taxon>Craniata</taxon>
        <taxon>Vertebrata</taxon>
        <taxon>Euteleostomi</taxon>
        <taxon>Actinopterygii</taxon>
        <taxon>Neopterygii</taxon>
        <taxon>Teleostei</taxon>
        <taxon>Neoteleostei</taxon>
        <taxon>Acanthomorphata</taxon>
        <taxon>Gobiaria</taxon>
        <taxon>Gobiiformes</taxon>
        <taxon>Gobioidei</taxon>
        <taxon>Gobiidae</taxon>
        <taxon>Gobiinae</taxon>
        <taxon>Knipowitschia</taxon>
    </lineage>
</organism>